<sequence>MGYIIPITQFEYIQYANRTVNAEKQSQKLIEGLKPVVPIPFIQELGQEIAEVEKDEAIQLSKLSKTIPAFYMAQSSRSAIPEHIVAEITGKGRYFNETI</sequence>
<dbReference type="OrthoDB" id="2706316at2"/>
<protein>
    <submittedName>
        <fullName evidence="1">Uncharacterized protein</fullName>
    </submittedName>
</protein>
<organism evidence="1 2">
    <name type="scientific">Peribacillus cavernae</name>
    <dbReference type="NCBI Taxonomy" id="1674310"/>
    <lineage>
        <taxon>Bacteria</taxon>
        <taxon>Bacillati</taxon>
        <taxon>Bacillota</taxon>
        <taxon>Bacilli</taxon>
        <taxon>Bacillales</taxon>
        <taxon>Bacillaceae</taxon>
        <taxon>Peribacillus</taxon>
    </lineage>
</organism>
<dbReference type="RefSeq" id="WP_126864118.1">
    <property type="nucleotide sequence ID" value="NZ_JAUSTX010000001.1"/>
</dbReference>
<dbReference type="AlphaFoldDB" id="A0A433HP20"/>
<evidence type="ECO:0000313" key="2">
    <source>
        <dbReference type="Proteomes" id="UP000267430"/>
    </source>
</evidence>
<accession>A0A433HP20</accession>
<reference evidence="1 2" key="1">
    <citation type="submission" date="2018-12" db="EMBL/GenBank/DDBJ databases">
        <title>Bacillus chawlae sp. nov., Bacillus glennii sp. nov., and Bacillus saganii sp. nov. Isolated from the Vehicle Assembly Building at Kennedy Space Center where the Viking Spacecraft were Assembled.</title>
        <authorList>
            <person name="Seuylemezian A."/>
            <person name="Vaishampayan P."/>
        </authorList>
    </citation>
    <scope>NUCLEOTIDE SEQUENCE [LARGE SCALE GENOMIC DNA]</scope>
    <source>
        <strain evidence="1 2">L5</strain>
    </source>
</reference>
<dbReference type="EMBL" id="RYZZ01000007">
    <property type="protein sequence ID" value="RUQ30096.1"/>
    <property type="molecule type" value="Genomic_DNA"/>
</dbReference>
<evidence type="ECO:0000313" key="1">
    <source>
        <dbReference type="EMBL" id="RUQ30096.1"/>
    </source>
</evidence>
<dbReference type="Proteomes" id="UP000267430">
    <property type="component" value="Unassembled WGS sequence"/>
</dbReference>
<gene>
    <name evidence="1" type="ORF">ELQ35_07015</name>
</gene>
<comment type="caution">
    <text evidence="1">The sequence shown here is derived from an EMBL/GenBank/DDBJ whole genome shotgun (WGS) entry which is preliminary data.</text>
</comment>
<proteinExistence type="predicted"/>
<name>A0A433HP20_9BACI</name>
<keyword evidence="2" id="KW-1185">Reference proteome</keyword>